<dbReference type="AlphaFoldDB" id="A0A1H5QDR1"/>
<sequence length="122" mass="13564">MEISPWRTEQGRRARHNQLALLARGDGDLADFARDVLAGRAKPEDLLYRSYLSEKTLHTAHAEIDAWNALPEADRQAAVEEAEGRTRAEIAALAALDLSQPPPDDDDDDDHDFGADFLNSLR</sequence>
<protein>
    <submittedName>
        <fullName evidence="2">Uncharacterized protein</fullName>
    </submittedName>
</protein>
<dbReference type="OrthoDB" id="59552at1813"/>
<proteinExistence type="predicted"/>
<dbReference type="Proteomes" id="UP000198878">
    <property type="component" value="Unassembled WGS sequence"/>
</dbReference>
<name>A0A1H5QDR1_9PSEU</name>
<keyword evidence="3" id="KW-1185">Reference proteome</keyword>
<evidence type="ECO:0000313" key="3">
    <source>
        <dbReference type="Proteomes" id="UP000198878"/>
    </source>
</evidence>
<gene>
    <name evidence="2" type="ORF">SAMN05421837_102235</name>
</gene>
<dbReference type="EMBL" id="FNUJ01000002">
    <property type="protein sequence ID" value="SEF23538.1"/>
    <property type="molecule type" value="Genomic_DNA"/>
</dbReference>
<dbReference type="RefSeq" id="WP_086674236.1">
    <property type="nucleotide sequence ID" value="NZ_FNUJ01000002.1"/>
</dbReference>
<evidence type="ECO:0000313" key="2">
    <source>
        <dbReference type="EMBL" id="SEF23538.1"/>
    </source>
</evidence>
<dbReference type="STRING" id="218821.SAMN05421837_102235"/>
<organism evidence="2 3">
    <name type="scientific">Amycolatopsis pretoriensis</name>
    <dbReference type="NCBI Taxonomy" id="218821"/>
    <lineage>
        <taxon>Bacteria</taxon>
        <taxon>Bacillati</taxon>
        <taxon>Actinomycetota</taxon>
        <taxon>Actinomycetes</taxon>
        <taxon>Pseudonocardiales</taxon>
        <taxon>Pseudonocardiaceae</taxon>
        <taxon>Amycolatopsis</taxon>
    </lineage>
</organism>
<evidence type="ECO:0000256" key="1">
    <source>
        <dbReference type="SAM" id="MobiDB-lite"/>
    </source>
</evidence>
<feature type="region of interest" description="Disordered" evidence="1">
    <location>
        <begin position="96"/>
        <end position="122"/>
    </location>
</feature>
<reference evidence="3" key="1">
    <citation type="submission" date="2016-10" db="EMBL/GenBank/DDBJ databases">
        <authorList>
            <person name="Varghese N."/>
            <person name="Submissions S."/>
        </authorList>
    </citation>
    <scope>NUCLEOTIDE SEQUENCE [LARGE SCALE GENOMIC DNA]</scope>
    <source>
        <strain evidence="3">DSM 44654</strain>
    </source>
</reference>
<accession>A0A1H5QDR1</accession>